<dbReference type="Pfam" id="PF00535">
    <property type="entry name" value="Glycos_transf_2"/>
    <property type="match status" value="1"/>
</dbReference>
<dbReference type="SUPFAM" id="SSF53448">
    <property type="entry name" value="Nucleotide-diphospho-sugar transferases"/>
    <property type="match status" value="1"/>
</dbReference>
<proteinExistence type="predicted"/>
<accession>A0A0F9U1P3</accession>
<evidence type="ECO:0000313" key="2">
    <source>
        <dbReference type="EMBL" id="KKN47558.1"/>
    </source>
</evidence>
<protein>
    <recommendedName>
        <fullName evidence="1">Glycosyltransferase 2-like domain-containing protein</fullName>
    </recommendedName>
</protein>
<evidence type="ECO:0000259" key="1">
    <source>
        <dbReference type="Pfam" id="PF00535"/>
    </source>
</evidence>
<gene>
    <name evidence="2" type="ORF">LCGC14_0661630</name>
</gene>
<organism evidence="2">
    <name type="scientific">marine sediment metagenome</name>
    <dbReference type="NCBI Taxonomy" id="412755"/>
    <lineage>
        <taxon>unclassified sequences</taxon>
        <taxon>metagenomes</taxon>
        <taxon>ecological metagenomes</taxon>
    </lineage>
</organism>
<dbReference type="Gene3D" id="3.90.550.10">
    <property type="entry name" value="Spore Coat Polysaccharide Biosynthesis Protein SpsA, Chain A"/>
    <property type="match status" value="1"/>
</dbReference>
<dbReference type="InterPro" id="IPR001173">
    <property type="entry name" value="Glyco_trans_2-like"/>
</dbReference>
<dbReference type="AlphaFoldDB" id="A0A0F9U1P3"/>
<dbReference type="PANTHER" id="PTHR43179:SF7">
    <property type="entry name" value="RHAMNOSYLTRANSFERASE WBBL"/>
    <property type="match status" value="1"/>
</dbReference>
<dbReference type="EMBL" id="LAZR01001269">
    <property type="protein sequence ID" value="KKN47558.1"/>
    <property type="molecule type" value="Genomic_DNA"/>
</dbReference>
<sequence>MPHPLTDILCLCYNQLSITQQFVKHLFANTQNFRVSFLDNNSTDKTLEYLEKISQTHENCFYFHSDKNLGIIKGRNYLANKLFTSSYFNEEPSKYFLNIDNDQYVIKNTWLSQLHNLMSQGYDIVGVDAWQLLPPNSKRTVVISSRLTKDSSYFPHRRCTQKRDAFSYVGCGGCLIKKTVYDDIGLFDERYRMCYFEDPDYSFTAIKAGYKIAWLHNCPILHLSHQTLNSQISYDKHKEFSDSWKSFREKWYPYFPDLMVME</sequence>
<dbReference type="InterPro" id="IPR029044">
    <property type="entry name" value="Nucleotide-diphossugar_trans"/>
</dbReference>
<feature type="domain" description="Glycosyltransferase 2-like" evidence="1">
    <location>
        <begin position="11"/>
        <end position="143"/>
    </location>
</feature>
<name>A0A0F9U1P3_9ZZZZ</name>
<dbReference type="PANTHER" id="PTHR43179">
    <property type="entry name" value="RHAMNOSYLTRANSFERASE WBBL"/>
    <property type="match status" value="1"/>
</dbReference>
<comment type="caution">
    <text evidence="2">The sequence shown here is derived from an EMBL/GenBank/DDBJ whole genome shotgun (WGS) entry which is preliminary data.</text>
</comment>
<reference evidence="2" key="1">
    <citation type="journal article" date="2015" name="Nature">
        <title>Complex archaea that bridge the gap between prokaryotes and eukaryotes.</title>
        <authorList>
            <person name="Spang A."/>
            <person name="Saw J.H."/>
            <person name="Jorgensen S.L."/>
            <person name="Zaremba-Niedzwiedzka K."/>
            <person name="Martijn J."/>
            <person name="Lind A.E."/>
            <person name="van Eijk R."/>
            <person name="Schleper C."/>
            <person name="Guy L."/>
            <person name="Ettema T.J."/>
        </authorList>
    </citation>
    <scope>NUCLEOTIDE SEQUENCE</scope>
</reference>